<dbReference type="NCBIfam" id="TIGR01076">
    <property type="entry name" value="sortase_fam"/>
    <property type="match status" value="1"/>
</dbReference>
<evidence type="ECO:0000313" key="4">
    <source>
        <dbReference type="EMBL" id="MCT4796254.1"/>
    </source>
</evidence>
<dbReference type="Pfam" id="PF04203">
    <property type="entry name" value="Sortase"/>
    <property type="match status" value="1"/>
</dbReference>
<keyword evidence="3" id="KW-0788">Thiol protease</keyword>
<keyword evidence="1" id="KW-0645">Protease</keyword>
<keyword evidence="5" id="KW-1185">Reference proteome</keyword>
<dbReference type="CDD" id="cd06165">
    <property type="entry name" value="Sortase_A"/>
    <property type="match status" value="1"/>
</dbReference>
<keyword evidence="2" id="KW-0378">Hydrolase</keyword>
<proteinExistence type="predicted"/>
<dbReference type="Gene3D" id="2.40.260.10">
    <property type="entry name" value="Sortase"/>
    <property type="match status" value="1"/>
</dbReference>
<accession>A0ABT2L1P7</accession>
<dbReference type="EMBL" id="JANIEK010000056">
    <property type="protein sequence ID" value="MCT4796254.1"/>
    <property type="molecule type" value="Genomic_DNA"/>
</dbReference>
<reference evidence="4 5" key="1">
    <citation type="submission" date="2022-07" db="EMBL/GenBank/DDBJ databases">
        <title>Genomic and pangenome structural analysis of the polyextremophile Exiguobacterium.</title>
        <authorList>
            <person name="Shen L."/>
        </authorList>
    </citation>
    <scope>NUCLEOTIDE SEQUENCE [LARGE SCALE GENOMIC DNA]</scope>
    <source>
        <strain evidence="4 5">12_1</strain>
    </source>
</reference>
<evidence type="ECO:0000313" key="5">
    <source>
        <dbReference type="Proteomes" id="UP001206821"/>
    </source>
</evidence>
<dbReference type="InterPro" id="IPR005754">
    <property type="entry name" value="Sortase"/>
</dbReference>
<comment type="caution">
    <text evidence="4">The sequence shown here is derived from an EMBL/GenBank/DDBJ whole genome shotgun (WGS) entry which is preliminary data.</text>
</comment>
<dbReference type="InterPro" id="IPR042007">
    <property type="entry name" value="Sortase_A"/>
</dbReference>
<evidence type="ECO:0000256" key="3">
    <source>
        <dbReference type="ARBA" id="ARBA00022807"/>
    </source>
</evidence>
<evidence type="ECO:0000256" key="2">
    <source>
        <dbReference type="ARBA" id="ARBA00022801"/>
    </source>
</evidence>
<dbReference type="Proteomes" id="UP001206821">
    <property type="component" value="Unassembled WGS sequence"/>
</dbReference>
<protein>
    <submittedName>
        <fullName evidence="4">Class A sortase</fullName>
    </submittedName>
</protein>
<dbReference type="InterPro" id="IPR023365">
    <property type="entry name" value="Sortase_dom-sf"/>
</dbReference>
<name>A0ABT2L1P7_9BACL</name>
<dbReference type="RefSeq" id="WP_034804480.1">
    <property type="nucleotide sequence ID" value="NZ_JANIEK010000056.1"/>
</dbReference>
<sequence>MRRIRFGLGILFILVGLFFLSNAWWKDQVAVSNSQRVTEGLQLKQPKSGEFDFSAVAPLSWNDLVTVRNRFHELPTIGVISVPEIKLELPIMYGLEADNLAVGAGTMRPNQQMGLGNYALAGHYTQSPTSLFGPLHEIETGMSVYVTDLTHTYEYVVTSLETVPPSRVDVLDETIDPTITLVTCTFDATERLIVKGRLAQTTPYAP</sequence>
<gene>
    <name evidence="4" type="ORF">NQG31_11925</name>
</gene>
<dbReference type="SUPFAM" id="SSF63817">
    <property type="entry name" value="Sortase"/>
    <property type="match status" value="1"/>
</dbReference>
<organism evidence="4 5">
    <name type="scientific">Exiguobacterium alkaliphilum</name>
    <dbReference type="NCBI Taxonomy" id="1428684"/>
    <lineage>
        <taxon>Bacteria</taxon>
        <taxon>Bacillati</taxon>
        <taxon>Bacillota</taxon>
        <taxon>Bacilli</taxon>
        <taxon>Bacillales</taxon>
        <taxon>Bacillales Family XII. Incertae Sedis</taxon>
        <taxon>Exiguobacterium</taxon>
    </lineage>
</organism>
<evidence type="ECO:0000256" key="1">
    <source>
        <dbReference type="ARBA" id="ARBA00022670"/>
    </source>
</evidence>